<feature type="region of interest" description="Disordered" evidence="3">
    <location>
        <begin position="20"/>
        <end position="43"/>
    </location>
</feature>
<feature type="domain" description="Guanine nucleotide-binding protein-like 3 N-terminal" evidence="4">
    <location>
        <begin position="16"/>
        <end position="87"/>
    </location>
</feature>
<name>A0A1B6LFZ9_9HEMI</name>
<protein>
    <recommendedName>
        <fullName evidence="4">Guanine nucleotide-binding protein-like 3 N-terminal domain-containing protein</fullName>
    </recommendedName>
</protein>
<dbReference type="InterPro" id="IPR014813">
    <property type="entry name" value="Gnl3_N_dom"/>
</dbReference>
<accession>A0A1B6LFZ9</accession>
<evidence type="ECO:0000256" key="2">
    <source>
        <dbReference type="ARBA" id="ARBA00023242"/>
    </source>
</evidence>
<reference evidence="5" key="1">
    <citation type="submission" date="2015-11" db="EMBL/GenBank/DDBJ databases">
        <title>De novo transcriptome assembly of four potential Pierce s Disease insect vectors from Arizona vineyards.</title>
        <authorList>
            <person name="Tassone E.E."/>
        </authorList>
    </citation>
    <scope>NUCLEOTIDE SEQUENCE</scope>
</reference>
<evidence type="ECO:0000259" key="4">
    <source>
        <dbReference type="Pfam" id="PF08701"/>
    </source>
</evidence>
<comment type="subcellular location">
    <subcellularLocation>
        <location evidence="1">Nucleus</location>
    </subcellularLocation>
</comment>
<proteinExistence type="predicted"/>
<feature type="compositionally biased region" description="Basic residues" evidence="3">
    <location>
        <begin position="26"/>
        <end position="43"/>
    </location>
</feature>
<dbReference type="Pfam" id="PF08701">
    <property type="entry name" value="GN3L_Grn1"/>
    <property type="match status" value="1"/>
</dbReference>
<organism evidence="5">
    <name type="scientific">Graphocephala atropunctata</name>
    <dbReference type="NCBI Taxonomy" id="36148"/>
    <lineage>
        <taxon>Eukaryota</taxon>
        <taxon>Metazoa</taxon>
        <taxon>Ecdysozoa</taxon>
        <taxon>Arthropoda</taxon>
        <taxon>Hexapoda</taxon>
        <taxon>Insecta</taxon>
        <taxon>Pterygota</taxon>
        <taxon>Neoptera</taxon>
        <taxon>Paraneoptera</taxon>
        <taxon>Hemiptera</taxon>
        <taxon>Auchenorrhyncha</taxon>
        <taxon>Membracoidea</taxon>
        <taxon>Cicadellidae</taxon>
        <taxon>Cicadellinae</taxon>
        <taxon>Cicadellini</taxon>
        <taxon>Graphocephala</taxon>
    </lineage>
</organism>
<gene>
    <name evidence="5" type="ORF">g.25653</name>
</gene>
<evidence type="ECO:0000256" key="3">
    <source>
        <dbReference type="SAM" id="MobiDB-lite"/>
    </source>
</evidence>
<keyword evidence="2" id="KW-0539">Nucleus</keyword>
<feature type="non-terminal residue" evidence="5">
    <location>
        <position position="99"/>
    </location>
</feature>
<evidence type="ECO:0000256" key="1">
    <source>
        <dbReference type="ARBA" id="ARBA00004123"/>
    </source>
</evidence>
<evidence type="ECO:0000313" key="5">
    <source>
        <dbReference type="EMBL" id="JAT22617.1"/>
    </source>
</evidence>
<dbReference type="GO" id="GO:0005634">
    <property type="term" value="C:nucleus"/>
    <property type="evidence" value="ECO:0007669"/>
    <property type="project" value="UniProtKB-SubCell"/>
</dbReference>
<dbReference type="AlphaFoldDB" id="A0A1B6LFZ9"/>
<sequence>MAKLCLKKKSKRIPAKQRYKVEKRVRDHNRKIKKESKKTAKGRKNKMITVPNICPFKPEILQEVAEYKKWKEEERLKQKDIWKSEQETKKGLESLVDSA</sequence>
<dbReference type="EMBL" id="GEBQ01017360">
    <property type="protein sequence ID" value="JAT22617.1"/>
    <property type="molecule type" value="Transcribed_RNA"/>
</dbReference>